<organism evidence="2">
    <name type="scientific">Candidatus Methanomethylicus mesodigestus</name>
    <dbReference type="NCBI Taxonomy" id="1867258"/>
    <lineage>
        <taxon>Archaea</taxon>
        <taxon>Thermoproteota</taxon>
        <taxon>Methanosuratincolia</taxon>
        <taxon>Candidatus Methanomethylicales</taxon>
        <taxon>Candidatus Methanomethylicaceae</taxon>
        <taxon>Candidatus Methanomethylicus</taxon>
    </lineage>
</organism>
<keyword evidence="1" id="KW-0472">Membrane</keyword>
<name>A0A7C3IT41_9CREN</name>
<keyword evidence="1" id="KW-1133">Transmembrane helix</keyword>
<protein>
    <recommendedName>
        <fullName evidence="3">DUF5305 domain-containing protein</fullName>
    </recommendedName>
</protein>
<evidence type="ECO:0000313" key="2">
    <source>
        <dbReference type="EMBL" id="HFK20692.1"/>
    </source>
</evidence>
<sequence>MIKKSTLRIITIAVAIITAILAATAYYSYQLPTTQTETLRLGAYRHVATYDYVAYLKPNIIYGFTTLRPGEGILYTSLVDNISISFEYNSIINPSATNRSVENQVWMQIESPGKWMKNLTAVEALELFKLSGGSEYALQIDNAALNAYVKAIDSEVGTSSFTYNLKVYNNISLVAVTPVKTISDSFNPQLTIGFKQDNNLGRYISIEPLVSTEINEITETQETTLVWVLNQRIATLVGTILSLIAFAALALLYTKSGPIEPRTVDDVLGQYKDMIMKAAQEPAMKTAVTVSSLGDLIKMAEILAKPVLHSIKEDEHTFSLVEGDIKYQYRVKEAELTKRK</sequence>
<proteinExistence type="predicted"/>
<comment type="caution">
    <text evidence="2">The sequence shown here is derived from an EMBL/GenBank/DDBJ whole genome shotgun (WGS) entry which is preliminary data.</text>
</comment>
<feature type="transmembrane region" description="Helical" evidence="1">
    <location>
        <begin position="233"/>
        <end position="253"/>
    </location>
</feature>
<dbReference type="InterPro" id="IPR035185">
    <property type="entry name" value="DUF5305"/>
</dbReference>
<dbReference type="EMBL" id="DSTX01000009">
    <property type="protein sequence ID" value="HFK20692.1"/>
    <property type="molecule type" value="Genomic_DNA"/>
</dbReference>
<feature type="transmembrane region" description="Helical" evidence="1">
    <location>
        <begin position="7"/>
        <end position="29"/>
    </location>
</feature>
<gene>
    <name evidence="2" type="ORF">ENS19_05345</name>
</gene>
<accession>A0A7C3IT41</accession>
<keyword evidence="1" id="KW-0812">Transmembrane</keyword>
<evidence type="ECO:0000256" key="1">
    <source>
        <dbReference type="SAM" id="Phobius"/>
    </source>
</evidence>
<evidence type="ECO:0008006" key="3">
    <source>
        <dbReference type="Google" id="ProtNLM"/>
    </source>
</evidence>
<dbReference type="AlphaFoldDB" id="A0A7C3IT41"/>
<dbReference type="Pfam" id="PF17231">
    <property type="entry name" value="DUF5305"/>
    <property type="match status" value="1"/>
</dbReference>
<reference evidence="2" key="1">
    <citation type="journal article" date="2020" name="mSystems">
        <title>Genome- and Community-Level Interaction Insights into Carbon Utilization and Element Cycling Functions of Hydrothermarchaeota in Hydrothermal Sediment.</title>
        <authorList>
            <person name="Zhou Z."/>
            <person name="Liu Y."/>
            <person name="Xu W."/>
            <person name="Pan J."/>
            <person name="Luo Z.H."/>
            <person name="Li M."/>
        </authorList>
    </citation>
    <scope>NUCLEOTIDE SEQUENCE [LARGE SCALE GENOMIC DNA]</scope>
    <source>
        <strain evidence="2">SpSt-468</strain>
    </source>
</reference>